<feature type="region of interest" description="Disordered" evidence="1">
    <location>
        <begin position="544"/>
        <end position="618"/>
    </location>
</feature>
<dbReference type="PANTHER" id="PTHR47031">
    <property type="entry name" value="SAP DNA-BINDING DOMAIN-CONTAINING PROTEIN"/>
    <property type="match status" value="1"/>
</dbReference>
<dbReference type="Pfam" id="PF02037">
    <property type="entry name" value="SAP"/>
    <property type="match status" value="1"/>
</dbReference>
<dbReference type="SMART" id="SM00513">
    <property type="entry name" value="SAP"/>
    <property type="match status" value="1"/>
</dbReference>
<dbReference type="InterPro" id="IPR034257">
    <property type="entry name" value="Acinus_RRM"/>
</dbReference>
<dbReference type="GO" id="GO:0003676">
    <property type="term" value="F:nucleic acid binding"/>
    <property type="evidence" value="ECO:0007669"/>
    <property type="project" value="InterPro"/>
</dbReference>
<feature type="compositionally biased region" description="Polar residues" evidence="1">
    <location>
        <begin position="141"/>
        <end position="155"/>
    </location>
</feature>
<dbReference type="CDD" id="cd12432">
    <property type="entry name" value="RRM_ACINU"/>
    <property type="match status" value="1"/>
</dbReference>
<name>A0A9E7JB91_9LILI</name>
<accession>A0A9E7JB91</accession>
<feature type="compositionally biased region" description="Basic and acidic residues" evidence="1">
    <location>
        <begin position="365"/>
        <end position="376"/>
    </location>
</feature>
<feature type="compositionally biased region" description="Pro residues" evidence="1">
    <location>
        <begin position="606"/>
        <end position="616"/>
    </location>
</feature>
<dbReference type="InterPro" id="IPR032552">
    <property type="entry name" value="RSB_motif"/>
</dbReference>
<dbReference type="EMBL" id="CP097502">
    <property type="protein sequence ID" value="URD74536.1"/>
    <property type="molecule type" value="Genomic_DNA"/>
</dbReference>
<evidence type="ECO:0000313" key="4">
    <source>
        <dbReference type="Proteomes" id="UP001055439"/>
    </source>
</evidence>
<protein>
    <submittedName>
        <fullName evidence="3">SAP domain containing protein</fullName>
    </submittedName>
</protein>
<evidence type="ECO:0000259" key="2">
    <source>
        <dbReference type="PROSITE" id="PS50800"/>
    </source>
</evidence>
<dbReference type="InterPro" id="IPR036361">
    <property type="entry name" value="SAP_dom_sf"/>
</dbReference>
<feature type="compositionally biased region" description="Polar residues" evidence="1">
    <location>
        <begin position="873"/>
        <end position="883"/>
    </location>
</feature>
<feature type="region of interest" description="Disordered" evidence="1">
    <location>
        <begin position="843"/>
        <end position="883"/>
    </location>
</feature>
<keyword evidence="4" id="KW-1185">Reference proteome</keyword>
<sequence>MSSQYPVLNNKPIDQWKVTELKEELRKRKIPVRGLKEELIRKLDEAIRNEIAKEQESVNACNPDSVHDGGDQVQSEKLVDNHTDIVVDPTGKTGSDALAIDIDINQDISSQYAITATPGLDEKVSETKTNVVSLEDCRTETQTVIPLSESSTQDASPKELHDEEKHDEEKQEEEKQDEEKHEDSTGSREDIKLNLSEPDNQVPVVSPDLGFQVKCESIPIDSVSIIEKNSLKDNLNADDFHLEQEVVKPEMVQPSSSSVIGGDLQPLDDDKGPVNDPVTLEETDVKISINIELSKKAENVEEGSPEKLNLDRCSSDELMEEDVSDIKHVDSNTKSEGLEGKTVVNLEPAVGGETSIEGGLGGSMPEKKDTVVEDHRKPAVPIEKRKLEDREVVGSNEAPKRQRRWNAATVKVPEQQTYTFITSSPSKDAFHPTPRRTLTKSVPKPVENSQKERIVPPSQKPATSSLRIDRFLRPFTLKAVQELLAKTGTVCSFWMDHIKTHCYVTYSSVEEATATRNAVYNLQWPPNGGNLLVAEFVDPQDVKARVEPPPQSAVPISPNPTTPKVTNFRQPQAAQPPTLQHSFRQPLPSLPTPTLSDLPAVRERLPPPPPLNPEPPALTLDDLFKKTRATPRIYYLPLSEEAVASKWINAIDHLLPCEKRFTSKKEFQMCLESNSGRGNKQSRKDQNFMRKRSGLQNLSDLTVRLLEPGACAATTELLGLTSAGVGDQKGAIIADEDVLDFLLGLLVHVLLVEGDESLGDALTDGINLGGLAAAADADADVDTHETLLPEEEDGLEGLKAEDLRLHQFDRHAVHLDQPTAPLAVRHSHRRLLPSEALHRVHCCRRHRQRSSSPSDGREETLEFDRRAGDSTYIAESTTNQEAV</sequence>
<dbReference type="PANTHER" id="PTHR47031:SF3">
    <property type="entry name" value="SAP DOMAIN-CONTAINING PROTEIN"/>
    <property type="match status" value="1"/>
</dbReference>
<feature type="domain" description="SAP" evidence="2">
    <location>
        <begin position="13"/>
        <end position="47"/>
    </location>
</feature>
<dbReference type="InterPro" id="IPR035979">
    <property type="entry name" value="RBD_domain_sf"/>
</dbReference>
<dbReference type="InterPro" id="IPR003034">
    <property type="entry name" value="SAP_dom"/>
</dbReference>
<gene>
    <name evidence="3" type="ORF">MUK42_09542</name>
</gene>
<dbReference type="Pfam" id="PF16294">
    <property type="entry name" value="RSB_motif"/>
    <property type="match status" value="1"/>
</dbReference>
<dbReference type="SUPFAM" id="SSF68906">
    <property type="entry name" value="SAP domain"/>
    <property type="match status" value="1"/>
</dbReference>
<feature type="region of interest" description="Disordered" evidence="1">
    <location>
        <begin position="141"/>
        <end position="203"/>
    </location>
</feature>
<dbReference type="Proteomes" id="UP001055439">
    <property type="component" value="Chromosome 1"/>
</dbReference>
<reference evidence="3" key="1">
    <citation type="submission" date="2022-05" db="EMBL/GenBank/DDBJ databases">
        <title>The Musa troglodytarum L. genome provides insights into the mechanism of non-climacteric behaviour and enrichment of carotenoids.</title>
        <authorList>
            <person name="Wang J."/>
        </authorList>
    </citation>
    <scope>NUCLEOTIDE SEQUENCE</scope>
    <source>
        <tissue evidence="3">Leaf</tissue>
    </source>
</reference>
<feature type="compositionally biased region" description="Basic and acidic residues" evidence="1">
    <location>
        <begin position="855"/>
        <end position="868"/>
    </location>
</feature>
<feature type="compositionally biased region" description="Polar residues" evidence="1">
    <location>
        <begin position="562"/>
        <end position="583"/>
    </location>
</feature>
<feature type="compositionally biased region" description="Basic and acidic residues" evidence="1">
    <location>
        <begin position="156"/>
        <end position="192"/>
    </location>
</feature>
<feature type="compositionally biased region" description="Pro residues" evidence="1">
    <location>
        <begin position="547"/>
        <end position="561"/>
    </location>
</feature>
<feature type="region of interest" description="Disordered" evidence="1">
    <location>
        <begin position="250"/>
        <end position="269"/>
    </location>
</feature>
<dbReference type="SUPFAM" id="SSF54928">
    <property type="entry name" value="RNA-binding domain, RBD"/>
    <property type="match status" value="1"/>
</dbReference>
<dbReference type="PROSITE" id="PS50800">
    <property type="entry name" value="SAP"/>
    <property type="match status" value="1"/>
</dbReference>
<dbReference type="AlphaFoldDB" id="A0A9E7JB91"/>
<dbReference type="OrthoDB" id="5348404at2759"/>
<feature type="region of interest" description="Disordered" evidence="1">
    <location>
        <begin position="424"/>
        <end position="462"/>
    </location>
</feature>
<evidence type="ECO:0000256" key="1">
    <source>
        <dbReference type="SAM" id="MobiDB-lite"/>
    </source>
</evidence>
<proteinExistence type="predicted"/>
<organism evidence="3 4">
    <name type="scientific">Musa troglodytarum</name>
    <name type="common">fe'i banana</name>
    <dbReference type="NCBI Taxonomy" id="320322"/>
    <lineage>
        <taxon>Eukaryota</taxon>
        <taxon>Viridiplantae</taxon>
        <taxon>Streptophyta</taxon>
        <taxon>Embryophyta</taxon>
        <taxon>Tracheophyta</taxon>
        <taxon>Spermatophyta</taxon>
        <taxon>Magnoliopsida</taxon>
        <taxon>Liliopsida</taxon>
        <taxon>Zingiberales</taxon>
        <taxon>Musaceae</taxon>
        <taxon>Musa</taxon>
    </lineage>
</organism>
<evidence type="ECO:0000313" key="3">
    <source>
        <dbReference type="EMBL" id="URD74536.1"/>
    </source>
</evidence>
<dbReference type="Gene3D" id="1.10.720.30">
    <property type="entry name" value="SAP domain"/>
    <property type="match status" value="1"/>
</dbReference>
<feature type="region of interest" description="Disordered" evidence="1">
    <location>
        <begin position="351"/>
        <end position="376"/>
    </location>
</feature>